<dbReference type="InterPro" id="IPR003593">
    <property type="entry name" value="AAA+_ATPase"/>
</dbReference>
<comment type="caution">
    <text evidence="7">The sequence shown here is derived from an EMBL/GenBank/DDBJ whole genome shotgun (WGS) entry which is preliminary data.</text>
</comment>
<dbReference type="SUPFAM" id="SSF52540">
    <property type="entry name" value="P-loop containing nucleoside triphosphate hydrolases"/>
    <property type="match status" value="1"/>
</dbReference>
<reference evidence="7 8" key="1">
    <citation type="submission" date="2015-12" db="EMBL/GenBank/DDBJ databases">
        <authorList>
            <person name="Shamseldin A."/>
            <person name="Moawad H."/>
            <person name="Abd El-Rahim W.M."/>
            <person name="Sadowsky M.J."/>
        </authorList>
    </citation>
    <scope>NUCLEOTIDE SEQUENCE [LARGE SCALE GENOMIC DNA]</scope>
    <source>
        <strain evidence="7 8">JC234</strain>
    </source>
</reference>
<comment type="similarity">
    <text evidence="1">Belongs to the ABC transporter superfamily.</text>
</comment>
<evidence type="ECO:0000256" key="5">
    <source>
        <dbReference type="ARBA" id="ARBA00022970"/>
    </source>
</evidence>
<dbReference type="Gene3D" id="3.40.50.300">
    <property type="entry name" value="P-loop containing nucleotide triphosphate hydrolases"/>
    <property type="match status" value="1"/>
</dbReference>
<dbReference type="Proteomes" id="UP000094795">
    <property type="component" value="Unassembled WGS sequence"/>
</dbReference>
<protein>
    <submittedName>
        <fullName evidence="7">ABC transporter ATP-binding protein</fullName>
    </submittedName>
</protein>
<keyword evidence="8" id="KW-1185">Reference proteome</keyword>
<dbReference type="PANTHER" id="PTHR43820">
    <property type="entry name" value="HIGH-AFFINITY BRANCHED-CHAIN AMINO ACID TRANSPORT ATP-BINDING PROTEIN LIVF"/>
    <property type="match status" value="1"/>
</dbReference>
<dbReference type="GO" id="GO:0005524">
    <property type="term" value="F:ATP binding"/>
    <property type="evidence" value="ECO:0007669"/>
    <property type="project" value="UniProtKB-KW"/>
</dbReference>
<evidence type="ECO:0000256" key="1">
    <source>
        <dbReference type="ARBA" id="ARBA00005417"/>
    </source>
</evidence>
<dbReference type="InterPro" id="IPR052156">
    <property type="entry name" value="BCAA_Transport_ATP-bd_LivF"/>
</dbReference>
<dbReference type="RefSeq" id="WP_066174266.1">
    <property type="nucleotide sequence ID" value="NZ_LQZT01000001.1"/>
</dbReference>
<evidence type="ECO:0000256" key="2">
    <source>
        <dbReference type="ARBA" id="ARBA00022448"/>
    </source>
</evidence>
<dbReference type="PROSITE" id="PS50893">
    <property type="entry name" value="ABC_TRANSPORTER_2"/>
    <property type="match status" value="1"/>
</dbReference>
<dbReference type="GO" id="GO:0015658">
    <property type="term" value="F:branched-chain amino acid transmembrane transporter activity"/>
    <property type="evidence" value="ECO:0007669"/>
    <property type="project" value="TreeGrafter"/>
</dbReference>
<evidence type="ECO:0000313" key="8">
    <source>
        <dbReference type="Proteomes" id="UP000094795"/>
    </source>
</evidence>
<keyword evidence="2" id="KW-0813">Transport</keyword>
<keyword evidence="5" id="KW-0029">Amino-acid transport</keyword>
<name>A0A1C1Z1A9_9HYPH</name>
<gene>
    <name evidence="7" type="ORF">AWJ14_10625</name>
</gene>
<evidence type="ECO:0000259" key="6">
    <source>
        <dbReference type="PROSITE" id="PS50893"/>
    </source>
</evidence>
<dbReference type="Pfam" id="PF00005">
    <property type="entry name" value="ABC_tran"/>
    <property type="match status" value="1"/>
</dbReference>
<dbReference type="STRING" id="1480615.AWJ14_10625"/>
<dbReference type="EMBL" id="LQZT01000001">
    <property type="protein sequence ID" value="OCW59467.1"/>
    <property type="molecule type" value="Genomic_DNA"/>
</dbReference>
<dbReference type="SMART" id="SM00382">
    <property type="entry name" value="AAA"/>
    <property type="match status" value="1"/>
</dbReference>
<dbReference type="GO" id="GO:0015807">
    <property type="term" value="P:L-amino acid transport"/>
    <property type="evidence" value="ECO:0007669"/>
    <property type="project" value="TreeGrafter"/>
</dbReference>
<proteinExistence type="inferred from homology"/>
<keyword evidence="3" id="KW-0547">Nucleotide-binding</keyword>
<evidence type="ECO:0000256" key="4">
    <source>
        <dbReference type="ARBA" id="ARBA00022840"/>
    </source>
</evidence>
<keyword evidence="4 7" id="KW-0067">ATP-binding</keyword>
<dbReference type="CDD" id="cd03224">
    <property type="entry name" value="ABC_TM1139_LivF_branched"/>
    <property type="match status" value="1"/>
</dbReference>
<feature type="domain" description="ABC transporter" evidence="6">
    <location>
        <begin position="4"/>
        <end position="236"/>
    </location>
</feature>
<dbReference type="GO" id="GO:0016887">
    <property type="term" value="F:ATP hydrolysis activity"/>
    <property type="evidence" value="ECO:0007669"/>
    <property type="project" value="InterPro"/>
</dbReference>
<sequence length="243" mass="25566">MTTLALRDLKAGYDRDLPIVKGVSFEVEEGECLCILGPNGAGKSTMIKAVAGLVPTFGGTVHLNGADITGLASHQLVRKGMGFVPQTENIFTSLTILENLQIAAQLLPAAERANRIAAMFDMFPDLGSRPRTEAGALSGGQRQMLAAARALLTEPKVLILDEPSAGLSPKLVGQVFDTLRRISAAGVTLVLVEQNVRAALALTERALVLVDGRLAHDGPADDLHDGKLLGELFLGHRSAEASA</sequence>
<evidence type="ECO:0000256" key="3">
    <source>
        <dbReference type="ARBA" id="ARBA00022741"/>
    </source>
</evidence>
<dbReference type="PANTHER" id="PTHR43820:SF4">
    <property type="entry name" value="HIGH-AFFINITY BRANCHED-CHAIN AMINO ACID TRANSPORT ATP-BINDING PROTEIN LIVF"/>
    <property type="match status" value="1"/>
</dbReference>
<dbReference type="AlphaFoldDB" id="A0A1C1Z1A9"/>
<dbReference type="InterPro" id="IPR027417">
    <property type="entry name" value="P-loop_NTPase"/>
</dbReference>
<accession>A0A1C1Z1A9</accession>
<evidence type="ECO:0000313" key="7">
    <source>
        <dbReference type="EMBL" id="OCW59467.1"/>
    </source>
</evidence>
<dbReference type="InterPro" id="IPR003439">
    <property type="entry name" value="ABC_transporter-like_ATP-bd"/>
</dbReference>
<dbReference type="OrthoDB" id="9806149at2"/>
<organism evidence="7 8">
    <name type="scientific">Hoeflea olei</name>
    <dbReference type="NCBI Taxonomy" id="1480615"/>
    <lineage>
        <taxon>Bacteria</taxon>
        <taxon>Pseudomonadati</taxon>
        <taxon>Pseudomonadota</taxon>
        <taxon>Alphaproteobacteria</taxon>
        <taxon>Hyphomicrobiales</taxon>
        <taxon>Rhizobiaceae</taxon>
        <taxon>Hoeflea</taxon>
    </lineage>
</organism>